<dbReference type="CDD" id="cd07726">
    <property type="entry name" value="ST1585-like_MBL-fold"/>
    <property type="match status" value="1"/>
</dbReference>
<dbReference type="Gene3D" id="3.60.15.10">
    <property type="entry name" value="Ribonuclease Z/Hydroxyacylglutathione hydrolase-like"/>
    <property type="match status" value="1"/>
</dbReference>
<dbReference type="PANTHER" id="PTHR42951">
    <property type="entry name" value="METALLO-BETA-LACTAMASE DOMAIN-CONTAINING"/>
    <property type="match status" value="1"/>
</dbReference>
<dbReference type="Proteomes" id="UP001138768">
    <property type="component" value="Unassembled WGS sequence"/>
</dbReference>
<proteinExistence type="predicted"/>
<evidence type="ECO:0000313" key="2">
    <source>
        <dbReference type="EMBL" id="MBK1617042.1"/>
    </source>
</evidence>
<organism evidence="2 3">
    <name type="scientific">Lamprobacter modestohalophilus</name>
    <dbReference type="NCBI Taxonomy" id="1064514"/>
    <lineage>
        <taxon>Bacteria</taxon>
        <taxon>Pseudomonadati</taxon>
        <taxon>Pseudomonadota</taxon>
        <taxon>Gammaproteobacteria</taxon>
        <taxon>Chromatiales</taxon>
        <taxon>Chromatiaceae</taxon>
        <taxon>Lamprobacter</taxon>
    </lineage>
</organism>
<feature type="domain" description="Metallo-beta-lactamase" evidence="1">
    <location>
        <begin position="30"/>
        <end position="235"/>
    </location>
</feature>
<accession>A0A9X1B2Z4</accession>
<name>A0A9X1B2Z4_9GAMM</name>
<dbReference type="AlphaFoldDB" id="A0A9X1B2Z4"/>
<dbReference type="InterPro" id="IPR036866">
    <property type="entry name" value="RibonucZ/Hydroxyglut_hydro"/>
</dbReference>
<evidence type="ECO:0000259" key="1">
    <source>
        <dbReference type="SMART" id="SM00849"/>
    </source>
</evidence>
<reference evidence="2 3" key="1">
    <citation type="journal article" date="2020" name="Microorganisms">
        <title>Osmotic Adaptation and Compatible Solute Biosynthesis of Phototrophic Bacteria as Revealed from Genome Analyses.</title>
        <authorList>
            <person name="Imhoff J.F."/>
            <person name="Rahn T."/>
            <person name="Kunzel S."/>
            <person name="Keller A."/>
            <person name="Neulinger S.C."/>
        </authorList>
    </citation>
    <scope>NUCLEOTIDE SEQUENCE [LARGE SCALE GENOMIC DNA]</scope>
    <source>
        <strain evidence="2 3">DSM 25653</strain>
    </source>
</reference>
<dbReference type="InterPro" id="IPR001279">
    <property type="entry name" value="Metallo-B-lactamas"/>
</dbReference>
<dbReference type="InterPro" id="IPR050855">
    <property type="entry name" value="NDM-1-like"/>
</dbReference>
<dbReference type="RefSeq" id="WP_200236802.1">
    <property type="nucleotide sequence ID" value="NZ_NRRY01000001.1"/>
</dbReference>
<evidence type="ECO:0000313" key="3">
    <source>
        <dbReference type="Proteomes" id="UP001138768"/>
    </source>
</evidence>
<dbReference type="EMBL" id="NRRY01000001">
    <property type="protein sequence ID" value="MBK1617042.1"/>
    <property type="molecule type" value="Genomic_DNA"/>
</dbReference>
<dbReference type="SUPFAM" id="SSF56281">
    <property type="entry name" value="Metallo-hydrolase/oxidoreductase"/>
    <property type="match status" value="1"/>
</dbReference>
<comment type="caution">
    <text evidence="2">The sequence shown here is derived from an EMBL/GenBank/DDBJ whole genome shotgun (WGS) entry which is preliminary data.</text>
</comment>
<protein>
    <submittedName>
        <fullName evidence="2">MBL fold metallo-hydrolase</fullName>
    </submittedName>
</protein>
<sequence>MPTADTAATRYQVVADGVFCIETGLYRDGLAACYLIRERDRLAFVDTGTANSVPGLLGVIKDLGLTPEHVDYVIPTHVHLDHAGGAGALMAACPNATLVIHPKGAPHLIDPSKLTAGATAVYGEDAFARDFGALEPVPEARVIAANDGQTFDLAGRQLSFIHTPGHANHHGCIFDGGSGGLFTGDTFGISYREFDTAAGPWLFAPTTPVAFDPDAWQQSLDRMLALEPVAAFLTHYCRIDAPAQQVDQLRRSIQDLAAIALEHADEPQPARKDRIKEAISTHLLADARAHGCTLDEPHMRELLAVDLELNAQGLEVWLQRREKRGR</sequence>
<dbReference type="Pfam" id="PF00753">
    <property type="entry name" value="Lactamase_B"/>
    <property type="match status" value="1"/>
</dbReference>
<dbReference type="PANTHER" id="PTHR42951:SF22">
    <property type="entry name" value="METALLO BETA-LACTAMASE SUPERFAMILY LIPOPROTEIN"/>
    <property type="match status" value="1"/>
</dbReference>
<dbReference type="InterPro" id="IPR037482">
    <property type="entry name" value="ST1585_MBL-fold"/>
</dbReference>
<gene>
    <name evidence="2" type="ORF">CKO42_00960</name>
</gene>
<keyword evidence="3" id="KW-1185">Reference proteome</keyword>
<dbReference type="SMART" id="SM00849">
    <property type="entry name" value="Lactamase_B"/>
    <property type="match status" value="1"/>
</dbReference>